<keyword evidence="2" id="KW-1185">Reference proteome</keyword>
<evidence type="ECO:0000313" key="1">
    <source>
        <dbReference type="EMBL" id="RYR34787.1"/>
    </source>
</evidence>
<accession>A0A445B7Z1</accession>
<comment type="caution">
    <text evidence="1">The sequence shown here is derived from an EMBL/GenBank/DDBJ whole genome shotgun (WGS) entry which is preliminary data.</text>
</comment>
<evidence type="ECO:0000313" key="2">
    <source>
        <dbReference type="Proteomes" id="UP000289738"/>
    </source>
</evidence>
<sequence length="118" mass="13398">MVECVFLLVHKLEKYEKKCAKQIFFKIPISLKQGYVRFRKYEILGDDNMRVIFHSQARFSDLGTIELFARMVYVEGSSGRSALNLSTGRIEGSSRAILAGQHVTAYVSFLSFIADLPV</sequence>
<name>A0A445B7Z1_ARAHY</name>
<protein>
    <submittedName>
        <fullName evidence="1">Uncharacterized protein</fullName>
    </submittedName>
</protein>
<reference evidence="1 2" key="1">
    <citation type="submission" date="2019-01" db="EMBL/GenBank/DDBJ databases">
        <title>Sequencing of cultivated peanut Arachis hypogaea provides insights into genome evolution and oil improvement.</title>
        <authorList>
            <person name="Chen X."/>
        </authorList>
    </citation>
    <scope>NUCLEOTIDE SEQUENCE [LARGE SCALE GENOMIC DNA]</scope>
    <source>
        <strain evidence="2">cv. Fuhuasheng</strain>
        <tissue evidence="1">Leaves</tissue>
    </source>
</reference>
<dbReference type="EMBL" id="SDMP01000010">
    <property type="protein sequence ID" value="RYR34787.1"/>
    <property type="molecule type" value="Genomic_DNA"/>
</dbReference>
<dbReference type="AlphaFoldDB" id="A0A445B7Z1"/>
<dbReference type="Proteomes" id="UP000289738">
    <property type="component" value="Chromosome A10"/>
</dbReference>
<organism evidence="1 2">
    <name type="scientific">Arachis hypogaea</name>
    <name type="common">Peanut</name>
    <dbReference type="NCBI Taxonomy" id="3818"/>
    <lineage>
        <taxon>Eukaryota</taxon>
        <taxon>Viridiplantae</taxon>
        <taxon>Streptophyta</taxon>
        <taxon>Embryophyta</taxon>
        <taxon>Tracheophyta</taxon>
        <taxon>Spermatophyta</taxon>
        <taxon>Magnoliopsida</taxon>
        <taxon>eudicotyledons</taxon>
        <taxon>Gunneridae</taxon>
        <taxon>Pentapetalae</taxon>
        <taxon>rosids</taxon>
        <taxon>fabids</taxon>
        <taxon>Fabales</taxon>
        <taxon>Fabaceae</taxon>
        <taxon>Papilionoideae</taxon>
        <taxon>50 kb inversion clade</taxon>
        <taxon>dalbergioids sensu lato</taxon>
        <taxon>Dalbergieae</taxon>
        <taxon>Pterocarpus clade</taxon>
        <taxon>Arachis</taxon>
    </lineage>
</organism>
<proteinExistence type="predicted"/>
<gene>
    <name evidence="1" type="ORF">Ahy_A10g049811</name>
</gene>